<evidence type="ECO:0000259" key="1">
    <source>
        <dbReference type="Pfam" id="PF14526"/>
    </source>
</evidence>
<dbReference type="Proteomes" id="UP001519272">
    <property type="component" value="Unassembled WGS sequence"/>
</dbReference>
<sequence length="145" mass="16537">MTILNNFAQTRINELEAVTLVGFKGNSLDEEDALFDLLSARSDEITNRKNQHQYMVVEGSTPAPVVAVEVTETSLVPEGMISYTIPKGEYVVFSFEAAFIGDFWEQVCSPENQDKYNIDLSKPRFEIFTSELQENKKIEWYIPTK</sequence>
<dbReference type="InterPro" id="IPR029441">
    <property type="entry name" value="Cass2"/>
</dbReference>
<gene>
    <name evidence="2" type="ORF">J2Z32_001145</name>
</gene>
<keyword evidence="3" id="KW-1185">Reference proteome</keyword>
<evidence type="ECO:0000313" key="3">
    <source>
        <dbReference type="Proteomes" id="UP001519272"/>
    </source>
</evidence>
<dbReference type="Gene3D" id="3.20.80.10">
    <property type="entry name" value="Regulatory factor, effector binding domain"/>
    <property type="match status" value="1"/>
</dbReference>
<dbReference type="EMBL" id="JAGGKG010000004">
    <property type="protein sequence ID" value="MBP1904522.1"/>
    <property type="molecule type" value="Genomic_DNA"/>
</dbReference>
<accession>A0ABS4FPL3</accession>
<protein>
    <submittedName>
        <fullName evidence="2">Transcriptional regulator YdeE</fullName>
    </submittedName>
</protein>
<feature type="domain" description="Integron-associated effector binding protein" evidence="1">
    <location>
        <begin position="11"/>
        <end position="143"/>
    </location>
</feature>
<reference evidence="2 3" key="1">
    <citation type="submission" date="2021-03" db="EMBL/GenBank/DDBJ databases">
        <title>Genomic Encyclopedia of Type Strains, Phase IV (KMG-IV): sequencing the most valuable type-strain genomes for metagenomic binning, comparative biology and taxonomic classification.</title>
        <authorList>
            <person name="Goeker M."/>
        </authorList>
    </citation>
    <scope>NUCLEOTIDE SEQUENCE [LARGE SCALE GENOMIC DNA]</scope>
    <source>
        <strain evidence="2 3">DSM 14349</strain>
    </source>
</reference>
<comment type="caution">
    <text evidence="2">The sequence shown here is derived from an EMBL/GenBank/DDBJ whole genome shotgun (WGS) entry which is preliminary data.</text>
</comment>
<organism evidence="2 3">
    <name type="scientific">Paenibacillus turicensis</name>
    <dbReference type="NCBI Taxonomy" id="160487"/>
    <lineage>
        <taxon>Bacteria</taxon>
        <taxon>Bacillati</taxon>
        <taxon>Bacillota</taxon>
        <taxon>Bacilli</taxon>
        <taxon>Bacillales</taxon>
        <taxon>Paenibacillaceae</taxon>
        <taxon>Paenibacillus</taxon>
    </lineage>
</organism>
<dbReference type="SUPFAM" id="SSF55136">
    <property type="entry name" value="Probable bacterial effector-binding domain"/>
    <property type="match status" value="1"/>
</dbReference>
<proteinExistence type="predicted"/>
<name>A0ABS4FPL3_9BACL</name>
<dbReference type="RefSeq" id="WP_210088204.1">
    <property type="nucleotide sequence ID" value="NZ_JAGGKG010000004.1"/>
</dbReference>
<evidence type="ECO:0000313" key="2">
    <source>
        <dbReference type="EMBL" id="MBP1904522.1"/>
    </source>
</evidence>
<dbReference type="Pfam" id="PF14526">
    <property type="entry name" value="Cass2"/>
    <property type="match status" value="1"/>
</dbReference>
<dbReference type="InterPro" id="IPR011256">
    <property type="entry name" value="Reg_factor_effector_dom_sf"/>
</dbReference>